<accession>A0A6I3RYH7</accession>
<dbReference type="SMART" id="SM00563">
    <property type="entry name" value="PlsC"/>
    <property type="match status" value="1"/>
</dbReference>
<dbReference type="GO" id="GO:0003841">
    <property type="term" value="F:1-acylglycerol-3-phosphate O-acyltransferase activity"/>
    <property type="evidence" value="ECO:0007669"/>
    <property type="project" value="TreeGrafter"/>
</dbReference>
<evidence type="ECO:0000313" key="5">
    <source>
        <dbReference type="EMBL" id="MTU42361.1"/>
    </source>
</evidence>
<keyword evidence="3 5" id="KW-0012">Acyltransferase</keyword>
<dbReference type="EMBL" id="WNCL01000003">
    <property type="protein sequence ID" value="MTU42361.1"/>
    <property type="molecule type" value="Genomic_DNA"/>
</dbReference>
<dbReference type="InterPro" id="IPR002123">
    <property type="entry name" value="Plipid/glycerol_acylTrfase"/>
</dbReference>
<dbReference type="GeneID" id="43349822"/>
<dbReference type="Pfam" id="PF01553">
    <property type="entry name" value="Acyltransferase"/>
    <property type="match status" value="1"/>
</dbReference>
<proteinExistence type="predicted"/>
<protein>
    <submittedName>
        <fullName evidence="5">1-acyl-sn-glycerol-3-phosphate acyltransferase</fullName>
    </submittedName>
</protein>
<dbReference type="Proteomes" id="UP000462362">
    <property type="component" value="Unassembled WGS sequence"/>
</dbReference>
<dbReference type="GO" id="GO:0006654">
    <property type="term" value="P:phosphatidic acid biosynthetic process"/>
    <property type="evidence" value="ECO:0007669"/>
    <property type="project" value="TreeGrafter"/>
</dbReference>
<comment type="caution">
    <text evidence="5">The sequence shown here is derived from an EMBL/GenBank/DDBJ whole genome shotgun (WGS) entry which is preliminary data.</text>
</comment>
<organism evidence="5 6">
    <name type="scientific">Parasutterella excrementihominis</name>
    <dbReference type="NCBI Taxonomy" id="487175"/>
    <lineage>
        <taxon>Bacteria</taxon>
        <taxon>Pseudomonadati</taxon>
        <taxon>Pseudomonadota</taxon>
        <taxon>Betaproteobacteria</taxon>
        <taxon>Burkholderiales</taxon>
        <taxon>Sutterellaceae</taxon>
        <taxon>Parasutterella</taxon>
    </lineage>
</organism>
<feature type="domain" description="Phospholipid/glycerol acyltransferase" evidence="4">
    <location>
        <begin position="76"/>
        <end position="191"/>
    </location>
</feature>
<keyword evidence="2 5" id="KW-0808">Transferase</keyword>
<evidence type="ECO:0000313" key="6">
    <source>
        <dbReference type="Proteomes" id="UP000462362"/>
    </source>
</evidence>
<reference evidence="5 6" key="1">
    <citation type="journal article" date="2019" name="Nat. Med.">
        <title>A library of human gut bacterial isolates paired with longitudinal multiomics data enables mechanistic microbiome research.</title>
        <authorList>
            <person name="Poyet M."/>
            <person name="Groussin M."/>
            <person name="Gibbons S.M."/>
            <person name="Avila-Pacheco J."/>
            <person name="Jiang X."/>
            <person name="Kearney S.M."/>
            <person name="Perrotta A.R."/>
            <person name="Berdy B."/>
            <person name="Zhao S."/>
            <person name="Lieberman T.D."/>
            <person name="Swanson P.K."/>
            <person name="Smith M."/>
            <person name="Roesemann S."/>
            <person name="Alexander J.E."/>
            <person name="Rich S.A."/>
            <person name="Livny J."/>
            <person name="Vlamakis H."/>
            <person name="Clish C."/>
            <person name="Bullock K."/>
            <person name="Deik A."/>
            <person name="Scott J."/>
            <person name="Pierce K.A."/>
            <person name="Xavier R.J."/>
            <person name="Alm E.J."/>
        </authorList>
    </citation>
    <scope>NUCLEOTIDE SEQUENCE [LARGE SCALE GENOMIC DNA]</scope>
    <source>
        <strain evidence="5 6">BIOML-A2</strain>
    </source>
</reference>
<dbReference type="AlphaFoldDB" id="A0A6I3RYH7"/>
<evidence type="ECO:0000256" key="3">
    <source>
        <dbReference type="ARBA" id="ARBA00023315"/>
    </source>
</evidence>
<evidence type="ECO:0000256" key="2">
    <source>
        <dbReference type="ARBA" id="ARBA00022679"/>
    </source>
</evidence>
<sequence>MKLMLWLRALIFWFLFCITIICYGIVLFVCIPFTSKEGRYAIVKKWCRMVIGLMRTICGVRYEITGMDKVPATGPVILLSKHQSGWETLAFFALVPRRLSYIYKRELHRLPIFGWGLASLGMFSVDRSEGRTAFERMKREVPEFFAHGWALVLFPEGTRTAPGASVKYKTGGVRLAIATNAPIVPIALNSGECWPKHSFLLYPGVIKVVFGDPISPEGKTPHELNEEVRSAIEGEMKLISPKYYK</sequence>
<name>A0A6I3RYH7_9BURK</name>
<gene>
    <name evidence="5" type="ORF">GMD42_01740</name>
</gene>
<dbReference type="PANTHER" id="PTHR10434">
    <property type="entry name" value="1-ACYL-SN-GLYCEROL-3-PHOSPHATE ACYLTRANSFERASE"/>
    <property type="match status" value="1"/>
</dbReference>
<dbReference type="RefSeq" id="WP_008864997.1">
    <property type="nucleotide sequence ID" value="NZ_CAJUON010000002.1"/>
</dbReference>
<evidence type="ECO:0000256" key="1">
    <source>
        <dbReference type="ARBA" id="ARBA00005189"/>
    </source>
</evidence>
<evidence type="ECO:0000259" key="4">
    <source>
        <dbReference type="SMART" id="SM00563"/>
    </source>
</evidence>
<dbReference type="CDD" id="cd07989">
    <property type="entry name" value="LPLAT_AGPAT-like"/>
    <property type="match status" value="1"/>
</dbReference>
<comment type="pathway">
    <text evidence="1">Lipid metabolism.</text>
</comment>
<dbReference type="SUPFAM" id="SSF69593">
    <property type="entry name" value="Glycerol-3-phosphate (1)-acyltransferase"/>
    <property type="match status" value="1"/>
</dbReference>
<dbReference type="PANTHER" id="PTHR10434:SF40">
    <property type="entry name" value="1-ACYL-SN-GLYCEROL-3-PHOSPHATE ACYLTRANSFERASE"/>
    <property type="match status" value="1"/>
</dbReference>